<dbReference type="PANTHER" id="PTHR12848:SF16">
    <property type="entry name" value="REGULATORY-ASSOCIATED PROTEIN OF MTOR"/>
    <property type="match status" value="1"/>
</dbReference>
<feature type="region of interest" description="Disordered" evidence="5">
    <location>
        <begin position="276"/>
        <end position="298"/>
    </location>
</feature>
<accession>A0AA85G9Z0</accession>
<feature type="compositionally biased region" description="Polar residues" evidence="5">
    <location>
        <begin position="911"/>
        <end position="931"/>
    </location>
</feature>
<dbReference type="GO" id="GO:0030674">
    <property type="term" value="F:protein-macromolecule adaptor activity"/>
    <property type="evidence" value="ECO:0007669"/>
    <property type="project" value="TreeGrafter"/>
</dbReference>
<dbReference type="SUPFAM" id="SSF50978">
    <property type="entry name" value="WD40 repeat-like"/>
    <property type="match status" value="1"/>
</dbReference>
<sequence>MLNPEMFLDLDTENDVMQDTVVAFTSRHLTEAIEGQVLYREKYHKEKIKTLTVALVICLNIDIDPPDVQKIPPFSRVEAWVDPTDANSLHALGNIGKNLQAQYERWQPRARYKQCLDPTLDDVKKLCLSLRRNAKDDRILFHYNGHGVPRPTENGEIWVFNTKFTKYIPLSLYDLQRWLGAPTVYVLDCQNAGRIIHMYEVFCERRKAECPITCTLHHSTLLVQFCSPSRTVWSSSFHRSSERHHQHKLLARAKCSNFSAWDSQAAVVEQRQMECDGKTDQSETSQYNHQSYSGSNCPNIPNQATLPSSSTVHVVSMENTFMLAACSKDEDLPQNPYLPADLFTACLTTPIRMALRWHWLRHQEYFPGYLDETLLDRIPGSHSNRMSLLGEINWIFTAVTDTIAWCSFPLDIFQKLFRQDLLIASLFRNFLLAERIMKYYGCHPISAPLLLPTYKHNMWDAWDHTVDRVIHYLPKMLKIIEGGSLYTEKLLPIINPNSNTVVNHNNSGLLMKTVNNNYQNSNTITTTTTNNNSSNNGNNNSNNRIPGQPCPTGNIPLDVCTNRDRHFSTQQQTHAIQQQYQRQEIPQGIHTGLLPLKQVKATVPSVCVYPPNKSHSDNNIPISQQTLTNTTNPDLITNCNVASTVTLSTVCNVTVSSTFVSKTTTTTTTTTTAITKSKAVVTADPFKNHSTNQMIDTNENKSQLNHDCLQCDNNNHRTVNVLQCGLPLDYLETQHYPVTVTTITTNTVTTATLNTSSRTSELVSKSKVFKQLNSDSVAPPPGFNNSSNNNADKLQSQPVTTMLADSDHHPTTNTIVEFISNDTNNSNKDLNDRKSTFHRVKEINQLEIVEITKQNTNDESHLTNDDDNDNEPKFLTTTTATNNNDSSSIVQHTLTKEIEKSIEQVHDDQVSKTTVPRSLHPSSQQHQSTSNPHHDHHHQKDSSSLNNKVQYSEHEDNQNNEIVSTGSQMKQSNQIKLESKTNFNLNNANQEKICHENSDDNDDDADDDDDSTDNSESDDDDDDDIDVDEEDDDDDDDDEEEEEEEEDEDDHDGGNDSEEEDNRAEQYKCSKTTLNVPNTIGSTTKIMNTAVTTVTTTNSTNSTIDNCSTQLPLHPTENCHESNKVENQPSIGITDSKSNLSRGMSNRKLMNKKHETHLSHSISCSELYTHPNYNNQHTSQPQITRQKQQQQQQQQQRHHHHHQHQPHSKLTHEQVNIDTNNENNTTNSCQQLPPGVVVENKQTSVKLKNNNHDTMVTTEKVTESTKLLNMTCQDVVPSETNDQTQKELHVHVQQQNIEDNVVVSAMKCKLRNDPPSLEKQTENSKNPGNSRIFTPVKPRQPPMHTQYPHGYEKLYLLPNSGDIQKVTGACRYRVNNNHYDNKSTTVSQQLEGPITTTALPSTQTKPIKQYLDSRTCTKLLNANDNSNNRVILPNNVNYQNEQYLYPSKSLLNNYSDKLLPPPSSNQRNNTSSSTLPPLSHCQQSLTNQLVNSTVSTASTTAATTTTTTTTTVFSGSVIGGSGPSSFFTSQMTAFKIWLQTADERRPVATQLPILLQILLSQSHRIRAMQLLSEFLDLGPWAVAHCLTVGIFPYIVRLFHSPVSEVKPYLVFIWGKIIASAQTEFGRNDSVRDFGYKYFIACLSDTENLTPLTRTITAFALAKMLEKDESEEPDPFFQDVYLKQNFLPIVQTQLFDNTPTDNEEMLIRMRLWLILALAKLWCKNDEARWFGIRHNLPEVLLAYLNDISPEVRAATVYALGNLIENQTTDSSKQNHADQISHEIGGQLVKYSSRDACPLVRCIVVEAFRGLIKQFESQLCAIGIQYIQEIYHKQSQSKSHQNYTKLSSLHSITSCSTKRPMRHSTISIVTPPGGSGNGGSGGLHISRQLELTSNHINVHGSWFLTKSSNREVDPQHNYNYKTHLINTQSQASPILRKSVFNPGSVFFIGSVNTPSTNIYVQFWLTLVQLAQDPYPEVSRLATILIQYLYGKIREKAEFQAIGFNSPNNNDNNDKFITNDDTTLIPSLNTSLSALNASFTSSNTSTDNVSSTINELNRAADNINSCRSENTFVKESSSNSITPITTTSGLQMTTTNPSSSSLIHSAQFPGRRYQQTDQRLRVSVTNSPQLPNTIMSNNTVTCGVPATTTTDNSGNNGNYPSSLDTVHTQFFAWSCRWFTRPLLSKYGQLNNGQSKSQTTSKNSFDYEPVSLGTISTDPKAVAYTDRVNRLKKQRKISHLGRLQWERIAGQISHSLVTSTINANTTTTTINRNISVCNPTPSYNTNNNISSIMSRSRISLRSNDSGDSNINDSLDDCCLHPVAFYHHPLNHHINNSSNDTFCSISSQVKFHPYQPHLVMINSDRKGVVIHSTKNLKLLHSINTFSAKSSLFPEFPSTIDGYSRVGCVTDIEFINADEEESLLLTATDDGYIRIWRNYTHHLGQDPEILTAWNGITDLYQTDYPVGVVVHWSQHANQLMVSGDTRIIRIWDCLCESKLRDISTGSDTSVTCLTKSIDNHLLAAGFNDGGIRVWDVRVPSMNHISCNNIGGSSSSSNDNLIFNSQADTARIFKVVFSSTNRLYAVGAMGGIGAWHLSFPNENNNTTTPTTTTSNTSLLTTSLNSSNNGSSTRHDHNNLTNHPCRYISTVIRSSTNNSINNSSTTRRFRRLPCPPRLSLPMNSSVNCADLLVNLSSPHAHLALAGTRGQSSISLHRIQDGSLHSSIKNFNNTTTNNNTFGREQFGTPICCAFHPNEPLIAAGFHDRTLVLLNVQNKSINKEV</sequence>
<reference evidence="8" key="2">
    <citation type="submission" date="2023-11" db="UniProtKB">
        <authorList>
            <consortium name="WormBaseParasite"/>
        </authorList>
    </citation>
    <scope>IDENTIFICATION</scope>
</reference>
<name>A0AA85G9Z0_9TREM</name>
<dbReference type="GO" id="GO:0005737">
    <property type="term" value="C:cytoplasm"/>
    <property type="evidence" value="ECO:0007669"/>
    <property type="project" value="TreeGrafter"/>
</dbReference>
<feature type="compositionally biased region" description="Polar residues" evidence="5">
    <location>
        <begin position="1125"/>
        <end position="1143"/>
    </location>
</feature>
<dbReference type="PROSITE" id="PS50294">
    <property type="entry name" value="WD_REPEATS_REGION"/>
    <property type="match status" value="1"/>
</dbReference>
<dbReference type="GO" id="GO:0071230">
    <property type="term" value="P:cellular response to amino acid stimulus"/>
    <property type="evidence" value="ECO:0007669"/>
    <property type="project" value="TreeGrafter"/>
</dbReference>
<feature type="region of interest" description="Disordered" evidence="5">
    <location>
        <begin position="904"/>
        <end position="957"/>
    </location>
</feature>
<protein>
    <recommendedName>
        <fullName evidence="6">Raptor N-terminal CASPase-like domain-containing protein</fullName>
    </recommendedName>
</protein>
<dbReference type="Gene3D" id="1.25.10.10">
    <property type="entry name" value="Leucine-rich Repeat Variant"/>
    <property type="match status" value="1"/>
</dbReference>
<feature type="region of interest" description="Disordered" evidence="5">
    <location>
        <begin position="526"/>
        <end position="548"/>
    </location>
</feature>
<dbReference type="Pfam" id="PF00400">
    <property type="entry name" value="WD40"/>
    <property type="match status" value="1"/>
</dbReference>
<dbReference type="SUPFAM" id="SSF48371">
    <property type="entry name" value="ARM repeat"/>
    <property type="match status" value="1"/>
</dbReference>
<dbReference type="InterPro" id="IPR004083">
    <property type="entry name" value="Raptor"/>
</dbReference>
<dbReference type="InterPro" id="IPR011989">
    <property type="entry name" value="ARM-like"/>
</dbReference>
<dbReference type="Gene3D" id="2.130.10.10">
    <property type="entry name" value="YVTN repeat-like/Quinoprotein amine dehydrogenase"/>
    <property type="match status" value="1"/>
</dbReference>
<evidence type="ECO:0000259" key="6">
    <source>
        <dbReference type="SMART" id="SM01302"/>
    </source>
</evidence>
<feature type="compositionally biased region" description="Polar residues" evidence="5">
    <location>
        <begin position="1323"/>
        <end position="1332"/>
    </location>
</feature>
<evidence type="ECO:0000256" key="5">
    <source>
        <dbReference type="SAM" id="MobiDB-lite"/>
    </source>
</evidence>
<dbReference type="GO" id="GO:0031929">
    <property type="term" value="P:TOR signaling"/>
    <property type="evidence" value="ECO:0007669"/>
    <property type="project" value="InterPro"/>
</dbReference>
<evidence type="ECO:0000256" key="4">
    <source>
        <dbReference type="PROSITE-ProRule" id="PRU00221"/>
    </source>
</evidence>
<feature type="compositionally biased region" description="Low complexity" evidence="5">
    <location>
        <begin position="1464"/>
        <end position="1473"/>
    </location>
</feature>
<feature type="region of interest" description="Disordered" evidence="5">
    <location>
        <begin position="994"/>
        <end position="1067"/>
    </location>
</feature>
<dbReference type="InterPro" id="IPR036322">
    <property type="entry name" value="WD40_repeat_dom_sf"/>
</dbReference>
<dbReference type="PROSITE" id="PS00678">
    <property type="entry name" value="WD_REPEATS_1"/>
    <property type="match status" value="1"/>
</dbReference>
<evidence type="ECO:0000256" key="1">
    <source>
        <dbReference type="ARBA" id="ARBA00009257"/>
    </source>
</evidence>
<dbReference type="InterPro" id="IPR015943">
    <property type="entry name" value="WD40/YVTN_repeat-like_dom_sf"/>
</dbReference>
<dbReference type="WBParaSite" id="SRDH1_82010.3">
    <property type="protein sequence ID" value="SRDH1_82010.3"/>
    <property type="gene ID" value="SRDH1_82010"/>
</dbReference>
<dbReference type="GO" id="GO:0009267">
    <property type="term" value="P:cellular response to starvation"/>
    <property type="evidence" value="ECO:0007669"/>
    <property type="project" value="TreeGrafter"/>
</dbReference>
<feature type="compositionally biased region" description="Polar residues" evidence="5">
    <location>
        <begin position="282"/>
        <end position="298"/>
    </location>
</feature>
<dbReference type="PROSITE" id="PS50082">
    <property type="entry name" value="WD_REPEATS_2"/>
    <property type="match status" value="1"/>
</dbReference>
<feature type="compositionally biased region" description="Acidic residues" evidence="5">
    <location>
        <begin position="999"/>
        <end position="1062"/>
    </location>
</feature>
<feature type="compositionally biased region" description="Low complexity" evidence="5">
    <location>
        <begin position="2074"/>
        <end position="2085"/>
    </location>
</feature>
<feature type="region of interest" description="Disordered" evidence="5">
    <location>
        <begin position="2074"/>
        <end position="2100"/>
    </location>
</feature>
<feature type="region of interest" description="Disordered" evidence="5">
    <location>
        <begin position="852"/>
        <end position="887"/>
    </location>
</feature>
<feature type="region of interest" description="Disordered" evidence="5">
    <location>
        <begin position="1311"/>
        <end position="1346"/>
    </location>
</feature>
<dbReference type="InterPro" id="IPR019775">
    <property type="entry name" value="WD40_repeat_CS"/>
</dbReference>
<feature type="domain" description="Raptor N-terminal CASPase-like" evidence="6">
    <location>
        <begin position="47"/>
        <end position="200"/>
    </location>
</feature>
<dbReference type="GO" id="GO:0031931">
    <property type="term" value="C:TORC1 complex"/>
    <property type="evidence" value="ECO:0007669"/>
    <property type="project" value="InterPro"/>
</dbReference>
<feature type="region of interest" description="Disordered" evidence="5">
    <location>
        <begin position="773"/>
        <end position="793"/>
    </location>
</feature>
<keyword evidence="7" id="KW-1185">Reference proteome</keyword>
<dbReference type="PRINTS" id="PR01547">
    <property type="entry name" value="YEAST176DUF"/>
</dbReference>
<evidence type="ECO:0000256" key="3">
    <source>
        <dbReference type="ARBA" id="ARBA00022737"/>
    </source>
</evidence>
<dbReference type="SMART" id="SM01302">
    <property type="entry name" value="Raptor_N"/>
    <property type="match status" value="1"/>
</dbReference>
<keyword evidence="2 4" id="KW-0853">WD repeat</keyword>
<dbReference type="InterPro" id="IPR016024">
    <property type="entry name" value="ARM-type_fold"/>
</dbReference>
<keyword evidence="3" id="KW-0677">Repeat</keyword>
<reference evidence="7" key="1">
    <citation type="submission" date="2022-06" db="EMBL/GenBank/DDBJ databases">
        <authorList>
            <person name="Berger JAMES D."/>
            <person name="Berger JAMES D."/>
        </authorList>
    </citation>
    <scope>NUCLEOTIDE SEQUENCE [LARGE SCALE GENOMIC DNA]</scope>
</reference>
<dbReference type="PANTHER" id="PTHR12848">
    <property type="entry name" value="REGULATORY-ASSOCIATED PROTEIN OF MTOR"/>
    <property type="match status" value="1"/>
</dbReference>
<comment type="similarity">
    <text evidence="1">Belongs to the WD repeat RAPTOR family.</text>
</comment>
<evidence type="ECO:0000256" key="2">
    <source>
        <dbReference type="ARBA" id="ARBA00022574"/>
    </source>
</evidence>
<dbReference type="GO" id="GO:0010506">
    <property type="term" value="P:regulation of autophagy"/>
    <property type="evidence" value="ECO:0007669"/>
    <property type="project" value="TreeGrafter"/>
</dbReference>
<dbReference type="Proteomes" id="UP000050792">
    <property type="component" value="Unassembled WGS sequence"/>
</dbReference>
<dbReference type="Pfam" id="PF14538">
    <property type="entry name" value="Raptor_N"/>
    <property type="match status" value="1"/>
</dbReference>
<feature type="compositionally biased region" description="Polar residues" evidence="5">
    <location>
        <begin position="1168"/>
        <end position="1177"/>
    </location>
</feature>
<feature type="region of interest" description="Disordered" evidence="5">
    <location>
        <begin position="1121"/>
        <end position="1143"/>
    </location>
</feature>
<dbReference type="InterPro" id="IPR029347">
    <property type="entry name" value="Raptor_N"/>
</dbReference>
<feature type="region of interest" description="Disordered" evidence="5">
    <location>
        <begin position="1168"/>
        <end position="1211"/>
    </location>
</feature>
<feature type="compositionally biased region" description="Low complexity" evidence="5">
    <location>
        <begin position="1178"/>
        <end position="1195"/>
    </location>
</feature>
<feature type="compositionally biased region" description="Low complexity" evidence="5">
    <location>
        <begin position="526"/>
        <end position="543"/>
    </location>
</feature>
<feature type="repeat" description="WD" evidence="4">
    <location>
        <begin position="2497"/>
        <end position="2531"/>
    </location>
</feature>
<dbReference type="SMART" id="SM00320">
    <property type="entry name" value="WD40"/>
    <property type="match status" value="5"/>
</dbReference>
<feature type="region of interest" description="Disordered" evidence="5">
    <location>
        <begin position="1454"/>
        <end position="1478"/>
    </location>
</feature>
<proteinExistence type="inferred from homology"/>
<organism evidence="7 8">
    <name type="scientific">Schistosoma rodhaini</name>
    <dbReference type="NCBI Taxonomy" id="6188"/>
    <lineage>
        <taxon>Eukaryota</taxon>
        <taxon>Metazoa</taxon>
        <taxon>Spiralia</taxon>
        <taxon>Lophotrochozoa</taxon>
        <taxon>Platyhelminthes</taxon>
        <taxon>Trematoda</taxon>
        <taxon>Digenea</taxon>
        <taxon>Strigeidida</taxon>
        <taxon>Schistosomatoidea</taxon>
        <taxon>Schistosomatidae</taxon>
        <taxon>Schistosoma</taxon>
    </lineage>
</organism>
<evidence type="ECO:0000313" key="8">
    <source>
        <dbReference type="WBParaSite" id="SRDH1_82010.3"/>
    </source>
</evidence>
<evidence type="ECO:0000313" key="7">
    <source>
        <dbReference type="Proteomes" id="UP000050792"/>
    </source>
</evidence>
<dbReference type="InterPro" id="IPR001680">
    <property type="entry name" value="WD40_rpt"/>
</dbReference>
<feature type="compositionally biased region" description="Basic residues" evidence="5">
    <location>
        <begin position="1196"/>
        <end position="1209"/>
    </location>
</feature>
<feature type="compositionally biased region" description="Polar residues" evidence="5">
    <location>
        <begin position="2086"/>
        <end position="2100"/>
    </location>
</feature>
<dbReference type="GO" id="GO:0030307">
    <property type="term" value="P:positive regulation of cell growth"/>
    <property type="evidence" value="ECO:0007669"/>
    <property type="project" value="TreeGrafter"/>
</dbReference>